<protein>
    <submittedName>
        <fullName evidence="1">Predicted protein</fullName>
    </submittedName>
</protein>
<proteinExistence type="predicted"/>
<dbReference type="HOGENOM" id="CLU_3260669_0_0_1"/>
<dbReference type="EMBL" id="FP929065">
    <property type="protein sequence ID" value="CBX91106.1"/>
    <property type="molecule type" value="Genomic_DNA"/>
</dbReference>
<gene>
    <name evidence="1" type="ORF">LEMA_P061400.1</name>
</gene>
<organism evidence="2">
    <name type="scientific">Leptosphaeria maculans (strain JN3 / isolate v23.1.3 / race Av1-4-5-6-7-8)</name>
    <name type="common">Blackleg fungus</name>
    <name type="synonym">Phoma lingam</name>
    <dbReference type="NCBI Taxonomy" id="985895"/>
    <lineage>
        <taxon>Eukaryota</taxon>
        <taxon>Fungi</taxon>
        <taxon>Dikarya</taxon>
        <taxon>Ascomycota</taxon>
        <taxon>Pezizomycotina</taxon>
        <taxon>Dothideomycetes</taxon>
        <taxon>Pleosporomycetidae</taxon>
        <taxon>Pleosporales</taxon>
        <taxon>Pleosporineae</taxon>
        <taxon>Leptosphaeriaceae</taxon>
        <taxon>Plenodomus</taxon>
        <taxon>Plenodomus lingam/Leptosphaeria maculans species complex</taxon>
    </lineage>
</organism>
<reference evidence="2" key="1">
    <citation type="journal article" date="2011" name="Nat. Commun.">
        <title>Effector diversification within compartments of the Leptosphaeria maculans genome affected by Repeat-Induced Point mutations.</title>
        <authorList>
            <person name="Rouxel T."/>
            <person name="Grandaubert J."/>
            <person name="Hane J.K."/>
            <person name="Hoede C."/>
            <person name="van de Wouw A.P."/>
            <person name="Couloux A."/>
            <person name="Dominguez V."/>
            <person name="Anthouard V."/>
            <person name="Bally P."/>
            <person name="Bourras S."/>
            <person name="Cozijnsen A.J."/>
            <person name="Ciuffetti L.M."/>
            <person name="Degrave A."/>
            <person name="Dilmaghani A."/>
            <person name="Duret L."/>
            <person name="Fudal I."/>
            <person name="Goodwin S.B."/>
            <person name="Gout L."/>
            <person name="Glaser N."/>
            <person name="Linglin J."/>
            <person name="Kema G.H.J."/>
            <person name="Lapalu N."/>
            <person name="Lawrence C.B."/>
            <person name="May K."/>
            <person name="Meyer M."/>
            <person name="Ollivier B."/>
            <person name="Poulain J."/>
            <person name="Schoch C.L."/>
            <person name="Simon A."/>
            <person name="Spatafora J.W."/>
            <person name="Stachowiak A."/>
            <person name="Turgeon B.G."/>
            <person name="Tyler B.M."/>
            <person name="Vincent D."/>
            <person name="Weissenbach J."/>
            <person name="Amselem J."/>
            <person name="Quesneville H."/>
            <person name="Oliver R.P."/>
            <person name="Wincker P."/>
            <person name="Balesdent M.-H."/>
            <person name="Howlett B.J."/>
        </authorList>
    </citation>
    <scope>NUCLEOTIDE SEQUENCE [LARGE SCALE GENOMIC DNA]</scope>
    <source>
        <strain evidence="2">JN3 / isolate v23.1.3 / race Av1-4-5-6-7-8</strain>
    </source>
</reference>
<dbReference type="AlphaFoldDB" id="E4ZIT5"/>
<dbReference type="VEuPathDB" id="FungiDB:LEMA_P061400.1"/>
<sequence>MGPNGVQIGDQATLKAEMLEIVQNSKFRGRKGGESHRTSYQL</sequence>
<dbReference type="InParanoid" id="E4ZIT5"/>
<evidence type="ECO:0000313" key="1">
    <source>
        <dbReference type="EMBL" id="CBX91106.1"/>
    </source>
</evidence>
<evidence type="ECO:0000313" key="2">
    <source>
        <dbReference type="Proteomes" id="UP000002668"/>
    </source>
</evidence>
<keyword evidence="2" id="KW-1185">Reference proteome</keyword>
<dbReference type="Proteomes" id="UP000002668">
    <property type="component" value="Genome"/>
</dbReference>
<name>E4ZIT5_LEPMJ</name>
<accession>E4ZIT5</accession>